<keyword evidence="1" id="KW-1133">Transmembrane helix</keyword>
<accession>A0A1Y2IQU7</accession>
<keyword evidence="3" id="KW-1185">Reference proteome</keyword>
<reference evidence="2 3" key="1">
    <citation type="journal article" date="2015" name="Biotechnol. Biofuels">
        <title>Enhanced degradation of softwood versus hardwood by the white-rot fungus Pycnoporus coccineus.</title>
        <authorList>
            <person name="Couturier M."/>
            <person name="Navarro D."/>
            <person name="Chevret D."/>
            <person name="Henrissat B."/>
            <person name="Piumi F."/>
            <person name="Ruiz-Duenas F.J."/>
            <person name="Martinez A.T."/>
            <person name="Grigoriev I.V."/>
            <person name="Riley R."/>
            <person name="Lipzen A."/>
            <person name="Berrin J.G."/>
            <person name="Master E.R."/>
            <person name="Rosso M.N."/>
        </authorList>
    </citation>
    <scope>NUCLEOTIDE SEQUENCE [LARGE SCALE GENOMIC DNA]</scope>
    <source>
        <strain evidence="2 3">BRFM310</strain>
    </source>
</reference>
<sequence>MSSGMQIDTAELAGLAAEGGLYGVFVCLYFVCGYDLTQRRARFKSQLSWPMVLAGTLLIILATARFAVDTTNVFVAFIHHDPRAARLAYLADVTQPLFTTKHSLLIAVLLVGDSFVASTLPIMYKRTNSSRDHQNYRCWVVWGKNLWIVVVPIGLSFTSAAAGSYTMWAYSHLPNQTVLSEAKWLKAFFSLSLVANAFATSHPTSGLDSTPAAMLAFRIWSVDRSMKTVMEPGRKSRLSPIVRIVLESGLLNAAYLFVYVMTLEFGSEGLEIMSEMAVPLTGIIFSIVILRVGHQRHDDTYYTQRPATISWAVAKRSVLDGTQRTGGTGTTVTAADSGIMPMEVYIQRKTTDDTEHESHMSFSDAM</sequence>
<feature type="transmembrane region" description="Helical" evidence="1">
    <location>
        <begin position="104"/>
        <end position="124"/>
    </location>
</feature>
<feature type="transmembrane region" description="Helical" evidence="1">
    <location>
        <begin position="145"/>
        <end position="168"/>
    </location>
</feature>
<feature type="transmembrane region" description="Helical" evidence="1">
    <location>
        <begin position="188"/>
        <end position="220"/>
    </location>
</feature>
<feature type="transmembrane region" description="Helical" evidence="1">
    <location>
        <begin position="49"/>
        <end position="68"/>
    </location>
</feature>
<feature type="transmembrane region" description="Helical" evidence="1">
    <location>
        <begin position="272"/>
        <end position="292"/>
    </location>
</feature>
<dbReference type="AlphaFoldDB" id="A0A1Y2IQU7"/>
<feature type="transmembrane region" description="Helical" evidence="1">
    <location>
        <begin position="241"/>
        <end position="260"/>
    </location>
</feature>
<name>A0A1Y2IQU7_TRAC3</name>
<dbReference type="OrthoDB" id="2756618at2759"/>
<gene>
    <name evidence="2" type="ORF">PYCCODRAFT_1425172</name>
</gene>
<keyword evidence="1" id="KW-0472">Membrane</keyword>
<protein>
    <submittedName>
        <fullName evidence="2">Uncharacterized protein</fullName>
    </submittedName>
</protein>
<keyword evidence="1" id="KW-0812">Transmembrane</keyword>
<proteinExistence type="predicted"/>
<evidence type="ECO:0000313" key="3">
    <source>
        <dbReference type="Proteomes" id="UP000193067"/>
    </source>
</evidence>
<dbReference type="EMBL" id="KZ084104">
    <property type="protein sequence ID" value="OSD02601.1"/>
    <property type="molecule type" value="Genomic_DNA"/>
</dbReference>
<evidence type="ECO:0000256" key="1">
    <source>
        <dbReference type="SAM" id="Phobius"/>
    </source>
</evidence>
<organism evidence="2 3">
    <name type="scientific">Trametes coccinea (strain BRFM310)</name>
    <name type="common">Pycnoporus coccineus</name>
    <dbReference type="NCBI Taxonomy" id="1353009"/>
    <lineage>
        <taxon>Eukaryota</taxon>
        <taxon>Fungi</taxon>
        <taxon>Dikarya</taxon>
        <taxon>Basidiomycota</taxon>
        <taxon>Agaricomycotina</taxon>
        <taxon>Agaricomycetes</taxon>
        <taxon>Polyporales</taxon>
        <taxon>Polyporaceae</taxon>
        <taxon>Trametes</taxon>
    </lineage>
</organism>
<feature type="transmembrane region" description="Helical" evidence="1">
    <location>
        <begin position="20"/>
        <end position="37"/>
    </location>
</feature>
<evidence type="ECO:0000313" key="2">
    <source>
        <dbReference type="EMBL" id="OSD02601.1"/>
    </source>
</evidence>
<dbReference type="Proteomes" id="UP000193067">
    <property type="component" value="Unassembled WGS sequence"/>
</dbReference>